<dbReference type="SUPFAM" id="SSF48452">
    <property type="entry name" value="TPR-like"/>
    <property type="match status" value="1"/>
</dbReference>
<accession>A0A6S6UJD3</accession>
<sequence length="346" mass="41324">MKLFLSLLLLILLQQIVWAQVQLSTPLEILSFMEASPTKYELEQLYGAVPRKERKVLPHGTYTREIEGKEHQLEYKETETAEEEAWRIAARDLVSVERPNYDKARRYYYKILKKNPAHAQTYTWIGESYYEEKNYKKARIWLNKALELNPIDYLAQWLSAEIFLKNGEIDTALYTLTLAHVYNRNHPRLIKRLIEVYEQQEQIYYGNWGFDPLMYIYKDGETVVVTAEGIWLTYGMYKAVWNYDTDYQYIKEQQDVTDYLFQQEMEAMIGTYMTYFNLKKDDKRNYPVMNAFGLCLDYRMVEEFVLYEILLVDKPSLSHHITPAFMARIIQYISTIRSVDYVIDED</sequence>
<dbReference type="PROSITE" id="PS50005">
    <property type="entry name" value="TPR"/>
    <property type="match status" value="1"/>
</dbReference>
<proteinExistence type="predicted"/>
<dbReference type="AlphaFoldDB" id="A0A6S6UJD3"/>
<dbReference type="PANTHER" id="PTHR12558:SF13">
    <property type="entry name" value="CELL DIVISION CYCLE PROTEIN 27 HOMOLOG"/>
    <property type="match status" value="1"/>
</dbReference>
<evidence type="ECO:0000256" key="1">
    <source>
        <dbReference type="PROSITE-ProRule" id="PRU00339"/>
    </source>
</evidence>
<dbReference type="Pfam" id="PF13432">
    <property type="entry name" value="TPR_16"/>
    <property type="match status" value="1"/>
</dbReference>
<gene>
    <name evidence="2" type="ORF">HELGO_WM27411</name>
</gene>
<dbReference type="InterPro" id="IPR019734">
    <property type="entry name" value="TPR_rpt"/>
</dbReference>
<dbReference type="PANTHER" id="PTHR12558">
    <property type="entry name" value="CELL DIVISION CYCLE 16,23,27"/>
    <property type="match status" value="1"/>
</dbReference>
<dbReference type="InterPro" id="IPR011990">
    <property type="entry name" value="TPR-like_helical_dom_sf"/>
</dbReference>
<name>A0A6S6UJD3_9BACT</name>
<dbReference type="Gene3D" id="1.25.40.10">
    <property type="entry name" value="Tetratricopeptide repeat domain"/>
    <property type="match status" value="1"/>
</dbReference>
<reference evidence="2" key="1">
    <citation type="submission" date="2020-01" db="EMBL/GenBank/DDBJ databases">
        <authorList>
            <person name="Meier V. D."/>
            <person name="Meier V D."/>
        </authorList>
    </citation>
    <scope>NUCLEOTIDE SEQUENCE</scope>
    <source>
        <strain evidence="2">HLG_WM_MAG_10</strain>
    </source>
</reference>
<dbReference type="EMBL" id="CACVAQ010000554">
    <property type="protein sequence ID" value="CAA6830434.1"/>
    <property type="molecule type" value="Genomic_DNA"/>
</dbReference>
<keyword evidence="1" id="KW-0802">TPR repeat</keyword>
<evidence type="ECO:0000313" key="2">
    <source>
        <dbReference type="EMBL" id="CAA6830434.1"/>
    </source>
</evidence>
<protein>
    <submittedName>
        <fullName evidence="2">Tetratricopeptide repeat protein</fullName>
    </submittedName>
</protein>
<dbReference type="SMART" id="SM00028">
    <property type="entry name" value="TPR"/>
    <property type="match status" value="2"/>
</dbReference>
<feature type="repeat" description="TPR" evidence="1">
    <location>
        <begin position="119"/>
        <end position="152"/>
    </location>
</feature>
<organism evidence="2">
    <name type="scientific">uncultured Aureispira sp</name>
    <dbReference type="NCBI Taxonomy" id="1331704"/>
    <lineage>
        <taxon>Bacteria</taxon>
        <taxon>Pseudomonadati</taxon>
        <taxon>Bacteroidota</taxon>
        <taxon>Saprospiria</taxon>
        <taxon>Saprospirales</taxon>
        <taxon>Saprospiraceae</taxon>
        <taxon>Aureispira</taxon>
        <taxon>environmental samples</taxon>
    </lineage>
</organism>